<keyword evidence="1" id="KW-0732">Signal</keyword>
<protein>
    <submittedName>
        <fullName evidence="3">4-carboxymuconolactone decarboxylase</fullName>
    </submittedName>
</protein>
<sequence length="275" mass="29104">MRRETPMKKLAIAGALAASSLGGCAATDTTSYPGGAQARGHGAAAVAQVAPGMARYSSEYVDTALWERPGLAPRDRSIVTVSALISRNQLVPLEAQLERALGNGVTPAELSELITHIAFYAGWGNATGAAEVARRVFERHGVRPEQLPAAAGELLPLDEKEEADRAAFVSASFGEVSPGVVENTTRLLFRDAWLRPGLAPRDKSLVTVSSLVAAGQIAQVPVHLNKGMNNGLTQAEASEMLTQLAFYAGWPNVFSALPVFKDVFAKRSRGEAGQR</sequence>
<comment type="caution">
    <text evidence="3">The sequence shown here is derived from an EMBL/GenBank/DDBJ whole genome shotgun (WGS) entry which is preliminary data.</text>
</comment>
<organism evidence="3 4">
    <name type="scientific">Bordetella genomosp. 1</name>
    <dbReference type="NCBI Taxonomy" id="1395607"/>
    <lineage>
        <taxon>Bacteria</taxon>
        <taxon>Pseudomonadati</taxon>
        <taxon>Pseudomonadota</taxon>
        <taxon>Betaproteobacteria</taxon>
        <taxon>Burkholderiales</taxon>
        <taxon>Alcaligenaceae</taxon>
        <taxon>Bordetella</taxon>
    </lineage>
</organism>
<dbReference type="InterPro" id="IPR052512">
    <property type="entry name" value="4CMD/NDH-1_regulator"/>
</dbReference>
<dbReference type="Gene3D" id="1.20.1290.10">
    <property type="entry name" value="AhpD-like"/>
    <property type="match status" value="1"/>
</dbReference>
<evidence type="ECO:0000259" key="2">
    <source>
        <dbReference type="Pfam" id="PF02627"/>
    </source>
</evidence>
<name>A0A261SFD5_9BORD</name>
<dbReference type="PROSITE" id="PS51257">
    <property type="entry name" value="PROKAR_LIPOPROTEIN"/>
    <property type="match status" value="1"/>
</dbReference>
<evidence type="ECO:0000313" key="3">
    <source>
        <dbReference type="EMBL" id="OZI36119.1"/>
    </source>
</evidence>
<evidence type="ECO:0000313" key="4">
    <source>
        <dbReference type="Proteomes" id="UP000217005"/>
    </source>
</evidence>
<feature type="signal peptide" evidence="1">
    <location>
        <begin position="1"/>
        <end position="25"/>
    </location>
</feature>
<dbReference type="InterPro" id="IPR003779">
    <property type="entry name" value="CMD-like"/>
</dbReference>
<dbReference type="Proteomes" id="UP000217005">
    <property type="component" value="Unassembled WGS sequence"/>
</dbReference>
<feature type="chain" id="PRO_5012537332" evidence="1">
    <location>
        <begin position="26"/>
        <end position="275"/>
    </location>
</feature>
<dbReference type="SUPFAM" id="SSF69118">
    <property type="entry name" value="AhpD-like"/>
    <property type="match status" value="1"/>
</dbReference>
<proteinExistence type="predicted"/>
<dbReference type="AlphaFoldDB" id="A0A261SFD5"/>
<accession>A0A261SFD5</accession>
<dbReference type="EMBL" id="NEVL01000003">
    <property type="protein sequence ID" value="OZI36119.1"/>
    <property type="molecule type" value="Genomic_DNA"/>
</dbReference>
<dbReference type="OrthoDB" id="9802489at2"/>
<reference evidence="3 4" key="1">
    <citation type="submission" date="2017-05" db="EMBL/GenBank/DDBJ databases">
        <title>Complete and WGS of Bordetella genogroups.</title>
        <authorList>
            <person name="Spilker T."/>
            <person name="LiPuma J."/>
        </authorList>
    </citation>
    <scope>NUCLEOTIDE SEQUENCE [LARGE SCALE GENOMIC DNA]</scope>
    <source>
        <strain evidence="3 4">AU17610</strain>
    </source>
</reference>
<evidence type="ECO:0000256" key="1">
    <source>
        <dbReference type="SAM" id="SignalP"/>
    </source>
</evidence>
<gene>
    <name evidence="3" type="ORF">CEG14_13890</name>
</gene>
<feature type="domain" description="Carboxymuconolactone decarboxylase-like" evidence="2">
    <location>
        <begin position="178"/>
        <end position="261"/>
    </location>
</feature>
<dbReference type="GO" id="GO:0051920">
    <property type="term" value="F:peroxiredoxin activity"/>
    <property type="evidence" value="ECO:0007669"/>
    <property type="project" value="InterPro"/>
</dbReference>
<dbReference type="PANTHER" id="PTHR33570:SF9">
    <property type="entry name" value="BLL4600 PROTEIN"/>
    <property type="match status" value="1"/>
</dbReference>
<dbReference type="PANTHER" id="PTHR33570">
    <property type="entry name" value="4-CARBOXYMUCONOLACTONE DECARBOXYLASE FAMILY PROTEIN"/>
    <property type="match status" value="1"/>
</dbReference>
<dbReference type="Pfam" id="PF02627">
    <property type="entry name" value="CMD"/>
    <property type="match status" value="2"/>
</dbReference>
<dbReference type="InterPro" id="IPR029032">
    <property type="entry name" value="AhpD-like"/>
</dbReference>
<feature type="domain" description="Carboxymuconolactone decarboxylase-like" evidence="2">
    <location>
        <begin position="52"/>
        <end position="134"/>
    </location>
</feature>